<dbReference type="InterPro" id="IPR004723">
    <property type="entry name" value="AONS_Archaea/Proteobacteria"/>
</dbReference>
<evidence type="ECO:0000313" key="12">
    <source>
        <dbReference type="Proteomes" id="UP000076625"/>
    </source>
</evidence>
<keyword evidence="6 8" id="KW-0663">Pyridoxal phosphate</keyword>
<dbReference type="InterPro" id="IPR015421">
    <property type="entry name" value="PyrdxlP-dep_Trfase_major"/>
</dbReference>
<evidence type="ECO:0000256" key="4">
    <source>
        <dbReference type="ARBA" id="ARBA00022679"/>
    </source>
</evidence>
<feature type="binding site" evidence="8">
    <location>
        <position position="235"/>
    </location>
    <ligand>
        <name>pyridoxal 5'-phosphate</name>
        <dbReference type="ChEBI" id="CHEBI:597326"/>
    </ligand>
</feature>
<dbReference type="Proteomes" id="UP000076625">
    <property type="component" value="Unassembled WGS sequence"/>
</dbReference>
<comment type="caution">
    <text evidence="11">The sequence shown here is derived from an EMBL/GenBank/DDBJ whole genome shotgun (WGS) entry which is preliminary data.</text>
</comment>
<feature type="binding site" evidence="8">
    <location>
        <position position="20"/>
    </location>
    <ligand>
        <name>substrate</name>
    </ligand>
</feature>
<dbReference type="EC" id="2.3.1.47" evidence="8"/>
<protein>
    <recommendedName>
        <fullName evidence="8">8-amino-7-oxononanoate synthase</fullName>
        <shortName evidence="8">AONS</shortName>
        <ecNumber evidence="8">2.3.1.47</ecNumber>
    </recommendedName>
    <alternativeName>
        <fullName evidence="8">7-keto-8-amino-pelargonic acid synthase</fullName>
        <shortName evidence="8">7-KAP synthase</shortName>
        <shortName evidence="8">KAPA synthase</shortName>
    </alternativeName>
    <alternativeName>
        <fullName evidence="8">8-amino-7-ketopelargonate synthase</fullName>
    </alternativeName>
</protein>
<dbReference type="STRING" id="1452487.AVW16_03900"/>
<dbReference type="InterPro" id="IPR004839">
    <property type="entry name" value="Aminotransferase_I/II_large"/>
</dbReference>
<evidence type="ECO:0000256" key="5">
    <source>
        <dbReference type="ARBA" id="ARBA00022756"/>
    </source>
</evidence>
<feature type="modified residue" description="N6-(pyridoxal phosphate)lysine" evidence="8 9">
    <location>
        <position position="238"/>
    </location>
</feature>
<dbReference type="InterPro" id="IPR022834">
    <property type="entry name" value="AONS_Proteobacteria"/>
</dbReference>
<name>A0A163B8A0_9NEIS</name>
<dbReference type="Gene3D" id="3.40.640.10">
    <property type="entry name" value="Type I PLP-dependent aspartate aminotransferase-like (Major domain)"/>
    <property type="match status" value="1"/>
</dbReference>
<evidence type="ECO:0000259" key="10">
    <source>
        <dbReference type="Pfam" id="PF00155"/>
    </source>
</evidence>
<dbReference type="GO" id="GO:0008710">
    <property type="term" value="F:8-amino-7-oxononanoate synthase activity"/>
    <property type="evidence" value="ECO:0007669"/>
    <property type="project" value="UniProtKB-UniRule"/>
</dbReference>
<dbReference type="GO" id="GO:0009102">
    <property type="term" value="P:biotin biosynthetic process"/>
    <property type="evidence" value="ECO:0007669"/>
    <property type="project" value="UniProtKB-UniRule"/>
</dbReference>
<evidence type="ECO:0000313" key="11">
    <source>
        <dbReference type="EMBL" id="KZE24971.1"/>
    </source>
</evidence>
<keyword evidence="12" id="KW-1185">Reference proteome</keyword>
<gene>
    <name evidence="8" type="primary">bioF</name>
    <name evidence="11" type="ORF">AVW16_03900</name>
</gene>
<evidence type="ECO:0000256" key="1">
    <source>
        <dbReference type="ARBA" id="ARBA00001933"/>
    </source>
</evidence>
<sequence length="389" mass="41580">MNSRQIAAALAALADQHRLRRRPVVDTPQGPHVVVDGVRYLAFASNDYLGLANHPALAEAMADGVARWGAGSGASHLVAGHHAAHEALEDELAVWLGLPAALTFGSGYSANLAVVTSLVGRGDAVFADRLNHASLNDACQLSRATFRRFAHNDLDHLERLLATTPAATRLIAVDAVYSMDGDEAPLDGLLTLAERYDAWLYLDDAHGFGVLGDGRGSLHEHPRLLGHPLVVYMATLGKAAGVAGACVAGSRELVDWLVNRARPYIYTTAQPPAVAEACRAALRVMAAEPARRARLAAHIVRLRRAADAKVWPLTASRTPIQPIIIGRNEAVLQCAARLREAGLWVPAIRPPTVPEGGARLRVSLTAAHEGADIDRLIDALDSIDWEEKP</sequence>
<dbReference type="PANTHER" id="PTHR13693:SF100">
    <property type="entry name" value="8-AMINO-7-OXONONANOATE SYNTHASE"/>
    <property type="match status" value="1"/>
</dbReference>
<dbReference type="CDD" id="cd06454">
    <property type="entry name" value="KBL_like"/>
    <property type="match status" value="1"/>
</dbReference>
<reference evidence="12" key="1">
    <citation type="submission" date="2016-01" db="EMBL/GenBank/DDBJ databases">
        <title>Draft genome of Chromobacterium sp. F49.</title>
        <authorList>
            <person name="Hong K.W."/>
        </authorList>
    </citation>
    <scope>NUCLEOTIDE SEQUENCE [LARGE SCALE GENOMIC DNA]</scope>
    <source>
        <strain evidence="12">CN10</strain>
    </source>
</reference>
<feature type="binding site" evidence="8">
    <location>
        <begin position="107"/>
        <end position="108"/>
    </location>
    <ligand>
        <name>pyridoxal 5'-phosphate</name>
        <dbReference type="ChEBI" id="CHEBI:597326"/>
    </ligand>
</feature>
<evidence type="ECO:0000256" key="9">
    <source>
        <dbReference type="PIRSR" id="PIRSR604723-51"/>
    </source>
</evidence>
<comment type="similarity">
    <text evidence="8">Belongs to the class-II pyridoxal-phosphate-dependent aminotransferase family. BioF subfamily.</text>
</comment>
<feature type="binding site" evidence="8">
    <location>
        <position position="132"/>
    </location>
    <ligand>
        <name>substrate</name>
    </ligand>
</feature>
<feature type="binding site" evidence="8">
    <location>
        <position position="206"/>
    </location>
    <ligand>
        <name>pyridoxal 5'-phosphate</name>
        <dbReference type="ChEBI" id="CHEBI:597326"/>
    </ligand>
</feature>
<evidence type="ECO:0000256" key="7">
    <source>
        <dbReference type="ARBA" id="ARBA00047715"/>
    </source>
</evidence>
<dbReference type="NCBIfam" id="TIGR00858">
    <property type="entry name" value="bioF"/>
    <property type="match status" value="1"/>
</dbReference>
<dbReference type="RefSeq" id="WP_066614904.1">
    <property type="nucleotide sequence ID" value="NZ_LQQU01000060.1"/>
</dbReference>
<keyword evidence="5 8" id="KW-0093">Biotin biosynthesis</keyword>
<feature type="binding site" evidence="8">
    <location>
        <position position="352"/>
    </location>
    <ligand>
        <name>substrate</name>
    </ligand>
</feature>
<feature type="domain" description="Aminotransferase class I/classII large" evidence="10">
    <location>
        <begin position="41"/>
        <end position="380"/>
    </location>
</feature>
<proteinExistence type="inferred from homology"/>
<dbReference type="Gene3D" id="3.90.1150.10">
    <property type="entry name" value="Aspartate Aminotransferase, domain 1"/>
    <property type="match status" value="1"/>
</dbReference>
<evidence type="ECO:0000256" key="3">
    <source>
        <dbReference type="ARBA" id="ARBA00011738"/>
    </source>
</evidence>
<comment type="pathway">
    <text evidence="2 8">Cofactor biosynthesis; biotin biosynthesis.</text>
</comment>
<comment type="function">
    <text evidence="8">Catalyzes the decarboxylative condensation of pimeloyl-[acyl-carrier protein] and L-alanine to produce 8-amino-7-oxononanoate (AON), [acyl-carrier protein], and carbon dioxide.</text>
</comment>
<dbReference type="SUPFAM" id="SSF53383">
    <property type="entry name" value="PLP-dependent transferases"/>
    <property type="match status" value="1"/>
</dbReference>
<dbReference type="GO" id="GO:0030170">
    <property type="term" value="F:pyridoxal phosphate binding"/>
    <property type="evidence" value="ECO:0007669"/>
    <property type="project" value="UniProtKB-UniRule"/>
</dbReference>
<dbReference type="AlphaFoldDB" id="A0A163B8A0"/>
<dbReference type="InterPro" id="IPR050087">
    <property type="entry name" value="AON_synthase_class-II"/>
</dbReference>
<keyword evidence="4 8" id="KW-0808">Transferase</keyword>
<evidence type="ECO:0000256" key="2">
    <source>
        <dbReference type="ARBA" id="ARBA00004746"/>
    </source>
</evidence>
<comment type="cofactor">
    <cofactor evidence="1 8 9">
        <name>pyridoxal 5'-phosphate</name>
        <dbReference type="ChEBI" id="CHEBI:597326"/>
    </cofactor>
</comment>
<evidence type="ECO:0000256" key="8">
    <source>
        <dbReference type="HAMAP-Rule" id="MF_01693"/>
    </source>
</evidence>
<dbReference type="InterPro" id="IPR015424">
    <property type="entry name" value="PyrdxlP-dep_Trfase"/>
</dbReference>
<dbReference type="PANTHER" id="PTHR13693">
    <property type="entry name" value="CLASS II AMINOTRANSFERASE/8-AMINO-7-OXONONANOATE SYNTHASE"/>
    <property type="match status" value="1"/>
</dbReference>
<evidence type="ECO:0000256" key="6">
    <source>
        <dbReference type="ARBA" id="ARBA00022898"/>
    </source>
</evidence>
<dbReference type="EMBL" id="LQQU01000060">
    <property type="protein sequence ID" value="KZE24971.1"/>
    <property type="molecule type" value="Genomic_DNA"/>
</dbReference>
<organism evidence="11 12">
    <name type="scientific">Crenobacter luteus</name>
    <dbReference type="NCBI Taxonomy" id="1452487"/>
    <lineage>
        <taxon>Bacteria</taxon>
        <taxon>Pseudomonadati</taxon>
        <taxon>Pseudomonadota</taxon>
        <taxon>Betaproteobacteria</taxon>
        <taxon>Neisseriales</taxon>
        <taxon>Neisseriaceae</taxon>
        <taxon>Crenobacter</taxon>
    </lineage>
</organism>
<dbReference type="OrthoDB" id="9807157at2"/>
<comment type="catalytic activity">
    <reaction evidence="7 8">
        <text>6-carboxyhexanoyl-[ACP] + L-alanine + H(+) = (8S)-8-amino-7-oxononanoate + holo-[ACP] + CO2</text>
        <dbReference type="Rhea" id="RHEA:42288"/>
        <dbReference type="Rhea" id="RHEA-COMP:9685"/>
        <dbReference type="Rhea" id="RHEA-COMP:9955"/>
        <dbReference type="ChEBI" id="CHEBI:15378"/>
        <dbReference type="ChEBI" id="CHEBI:16526"/>
        <dbReference type="ChEBI" id="CHEBI:57972"/>
        <dbReference type="ChEBI" id="CHEBI:64479"/>
        <dbReference type="ChEBI" id="CHEBI:78846"/>
        <dbReference type="ChEBI" id="CHEBI:149468"/>
        <dbReference type="EC" id="2.3.1.47"/>
    </reaction>
</comment>
<comment type="subunit">
    <text evidence="3 8">Homodimer.</text>
</comment>
<dbReference type="HAMAP" id="MF_01693">
    <property type="entry name" value="BioF_aminotrans_2"/>
    <property type="match status" value="1"/>
</dbReference>
<dbReference type="UniPathway" id="UPA00078"/>
<dbReference type="InterPro" id="IPR015422">
    <property type="entry name" value="PyrdxlP-dep_Trfase_small"/>
</dbReference>
<dbReference type="Pfam" id="PF00155">
    <property type="entry name" value="Aminotran_1_2"/>
    <property type="match status" value="1"/>
</dbReference>
<accession>A0A163B8A0</accession>
<feature type="binding site" evidence="8">
    <location>
        <position position="178"/>
    </location>
    <ligand>
        <name>pyridoxal 5'-phosphate</name>
        <dbReference type="ChEBI" id="CHEBI:597326"/>
    </ligand>
</feature>